<feature type="region of interest" description="Disordered" evidence="1">
    <location>
        <begin position="60"/>
        <end position="102"/>
    </location>
</feature>
<evidence type="ECO:0000313" key="3">
    <source>
        <dbReference type="Proteomes" id="UP001066276"/>
    </source>
</evidence>
<proteinExistence type="predicted"/>
<comment type="caution">
    <text evidence="2">The sequence shown here is derived from an EMBL/GenBank/DDBJ whole genome shotgun (WGS) entry which is preliminary data.</text>
</comment>
<name>A0AAV7SN61_PLEWA</name>
<evidence type="ECO:0000256" key="1">
    <source>
        <dbReference type="SAM" id="MobiDB-lite"/>
    </source>
</evidence>
<reference evidence="2" key="1">
    <citation type="journal article" date="2022" name="bioRxiv">
        <title>Sequencing and chromosome-scale assembly of the giantPleurodeles waltlgenome.</title>
        <authorList>
            <person name="Brown T."/>
            <person name="Elewa A."/>
            <person name="Iarovenko S."/>
            <person name="Subramanian E."/>
            <person name="Araus A.J."/>
            <person name="Petzold A."/>
            <person name="Susuki M."/>
            <person name="Suzuki K.-i.T."/>
            <person name="Hayashi T."/>
            <person name="Toyoda A."/>
            <person name="Oliveira C."/>
            <person name="Osipova E."/>
            <person name="Leigh N.D."/>
            <person name="Simon A."/>
            <person name="Yun M.H."/>
        </authorList>
    </citation>
    <scope>NUCLEOTIDE SEQUENCE</scope>
    <source>
        <strain evidence="2">20211129_DDA</strain>
        <tissue evidence="2">Liver</tissue>
    </source>
</reference>
<feature type="compositionally biased region" description="Polar residues" evidence="1">
    <location>
        <begin position="66"/>
        <end position="75"/>
    </location>
</feature>
<dbReference type="EMBL" id="JANPWB010000008">
    <property type="protein sequence ID" value="KAJ1165461.1"/>
    <property type="molecule type" value="Genomic_DNA"/>
</dbReference>
<keyword evidence="3" id="KW-1185">Reference proteome</keyword>
<accession>A0AAV7SN61</accession>
<dbReference type="Proteomes" id="UP001066276">
    <property type="component" value="Chromosome 4_2"/>
</dbReference>
<organism evidence="2 3">
    <name type="scientific">Pleurodeles waltl</name>
    <name type="common">Iberian ribbed newt</name>
    <dbReference type="NCBI Taxonomy" id="8319"/>
    <lineage>
        <taxon>Eukaryota</taxon>
        <taxon>Metazoa</taxon>
        <taxon>Chordata</taxon>
        <taxon>Craniata</taxon>
        <taxon>Vertebrata</taxon>
        <taxon>Euteleostomi</taxon>
        <taxon>Amphibia</taxon>
        <taxon>Batrachia</taxon>
        <taxon>Caudata</taxon>
        <taxon>Salamandroidea</taxon>
        <taxon>Salamandridae</taxon>
        <taxon>Pleurodelinae</taxon>
        <taxon>Pleurodeles</taxon>
    </lineage>
</organism>
<dbReference type="AlphaFoldDB" id="A0AAV7SN61"/>
<gene>
    <name evidence="2" type="ORF">NDU88_005889</name>
</gene>
<evidence type="ECO:0000313" key="2">
    <source>
        <dbReference type="EMBL" id="KAJ1165461.1"/>
    </source>
</evidence>
<sequence>MASPSGGGSRSLSQVGRALVRSVCLRRERAMSAILHIGVSKAALARRRFSSRVELQPPLRLPAYPSSAQSSQENQVRPDPSYLGGSGLGSKSVVSRAIEHVH</sequence>
<protein>
    <submittedName>
        <fullName evidence="2">Uncharacterized protein</fullName>
    </submittedName>
</protein>